<sequence length="297" mass="32052">MGGDPSAYRERFFSASDGVSLYFREYGTRDDGPLPAILCLPGLARNSKDFDGLARHLAARGHSVVVPDYRGRGRSGRCKNWRDYAPARIVEDIRHLLDIAGLHRVVVIGTSLGGAIAMALGAMSPSRLAGVVLNDIGPDVAHDSGGESGAILRYIGQDHPVPDWDSAIAWLQELMPDLSFTTTQEWREFAEATFVPGEDGMLHLDWDPAIALPFARGAASGYDLWALFGSLTPFPLLVVRGGVSRILTEPVFRRMTGVHPTCRSMTLPGVGHAPALTEPTCLEAIDALLTVISGHQE</sequence>
<organism evidence="2 3">
    <name type="scientific">Oceanibaculum indicum P24</name>
    <dbReference type="NCBI Taxonomy" id="1207063"/>
    <lineage>
        <taxon>Bacteria</taxon>
        <taxon>Pseudomonadati</taxon>
        <taxon>Pseudomonadota</taxon>
        <taxon>Alphaproteobacteria</taxon>
        <taxon>Rhodospirillales</taxon>
        <taxon>Oceanibaculaceae</taxon>
        <taxon>Oceanibaculum</taxon>
    </lineage>
</organism>
<dbReference type="PANTHER" id="PTHR43194">
    <property type="entry name" value="HYDROLASE ALPHA/BETA FOLD FAMILY"/>
    <property type="match status" value="1"/>
</dbReference>
<dbReference type="PANTHER" id="PTHR43194:SF2">
    <property type="entry name" value="PEROXISOMAL MEMBRANE PROTEIN LPX1"/>
    <property type="match status" value="1"/>
</dbReference>
<keyword evidence="2" id="KW-0378">Hydrolase</keyword>
<dbReference type="RefSeq" id="WP_008943701.1">
    <property type="nucleotide sequence ID" value="NZ_AMRL01000004.1"/>
</dbReference>
<evidence type="ECO:0000313" key="3">
    <source>
        <dbReference type="Proteomes" id="UP000006746"/>
    </source>
</evidence>
<dbReference type="STRING" id="1207063.P24_05429"/>
<dbReference type="InterPro" id="IPR000073">
    <property type="entry name" value="AB_hydrolase_1"/>
</dbReference>
<dbReference type="Pfam" id="PF00561">
    <property type="entry name" value="Abhydrolase_1"/>
    <property type="match status" value="1"/>
</dbReference>
<dbReference type="Gene3D" id="3.40.50.1820">
    <property type="entry name" value="alpha/beta hydrolase"/>
    <property type="match status" value="1"/>
</dbReference>
<name>K2K4C0_9PROT</name>
<dbReference type="InterPro" id="IPR029058">
    <property type="entry name" value="AB_hydrolase_fold"/>
</dbReference>
<dbReference type="EMBL" id="AMRL01000004">
    <property type="protein sequence ID" value="EKE77784.1"/>
    <property type="molecule type" value="Genomic_DNA"/>
</dbReference>
<dbReference type="PRINTS" id="PR00111">
    <property type="entry name" value="ABHYDROLASE"/>
</dbReference>
<accession>K2K4C0</accession>
<evidence type="ECO:0000259" key="1">
    <source>
        <dbReference type="Pfam" id="PF00561"/>
    </source>
</evidence>
<evidence type="ECO:0000313" key="2">
    <source>
        <dbReference type="EMBL" id="EKE77784.1"/>
    </source>
</evidence>
<dbReference type="eggNOG" id="COG0596">
    <property type="taxonomic scope" value="Bacteria"/>
</dbReference>
<dbReference type="Proteomes" id="UP000006746">
    <property type="component" value="Unassembled WGS sequence"/>
</dbReference>
<proteinExistence type="predicted"/>
<comment type="caution">
    <text evidence="2">The sequence shown here is derived from an EMBL/GenBank/DDBJ whole genome shotgun (WGS) entry which is preliminary data.</text>
</comment>
<keyword evidence="3" id="KW-1185">Reference proteome</keyword>
<gene>
    <name evidence="2" type="ORF">P24_05429</name>
</gene>
<reference evidence="2 3" key="1">
    <citation type="journal article" date="2012" name="J. Bacteriol.">
        <title>Genome Sequence of Oceanibaculum indicum Type Strain P24.</title>
        <authorList>
            <person name="Lai Q."/>
            <person name="Shao Z."/>
        </authorList>
    </citation>
    <scope>NUCLEOTIDE SEQUENCE [LARGE SCALE GENOMIC DNA]</scope>
    <source>
        <strain evidence="2 3">P24</strain>
    </source>
</reference>
<dbReference type="GO" id="GO:0016787">
    <property type="term" value="F:hydrolase activity"/>
    <property type="evidence" value="ECO:0007669"/>
    <property type="project" value="UniProtKB-KW"/>
</dbReference>
<feature type="domain" description="AB hydrolase-1" evidence="1">
    <location>
        <begin position="35"/>
        <end position="143"/>
    </location>
</feature>
<dbReference type="AlphaFoldDB" id="K2K4C0"/>
<dbReference type="InterPro" id="IPR050228">
    <property type="entry name" value="Carboxylesterase_BioH"/>
</dbReference>
<dbReference type="SUPFAM" id="SSF53474">
    <property type="entry name" value="alpha/beta-Hydrolases"/>
    <property type="match status" value="1"/>
</dbReference>
<protein>
    <submittedName>
        <fullName evidence="2">Alpha/beta hydrolase fold protein</fullName>
    </submittedName>
</protein>